<dbReference type="SMART" id="SM00645">
    <property type="entry name" value="Pept_C1"/>
    <property type="match status" value="1"/>
</dbReference>
<dbReference type="RefSeq" id="WP_283231604.1">
    <property type="nucleotide sequence ID" value="NZ_JASGBQ010000026.1"/>
</dbReference>
<dbReference type="Proteomes" id="UP001300383">
    <property type="component" value="Unassembled WGS sequence"/>
</dbReference>
<feature type="chain" id="PRO_5042991700" evidence="3">
    <location>
        <begin position="26"/>
        <end position="471"/>
    </location>
</feature>
<dbReference type="PROSITE" id="PS00139">
    <property type="entry name" value="THIOL_PROTEASE_CYS"/>
    <property type="match status" value="1"/>
</dbReference>
<dbReference type="CDD" id="cd02619">
    <property type="entry name" value="Peptidase_C1"/>
    <property type="match status" value="1"/>
</dbReference>
<gene>
    <name evidence="5" type="ORF">QJ036_12000</name>
</gene>
<dbReference type="Pfam" id="PF00112">
    <property type="entry name" value="Peptidase_C1"/>
    <property type="match status" value="1"/>
</dbReference>
<dbReference type="AlphaFoldDB" id="A0AAP4EZK7"/>
<feature type="domain" description="Peptidase C1A papain C-terminal" evidence="4">
    <location>
        <begin position="80"/>
        <end position="302"/>
    </location>
</feature>
<dbReference type="SUPFAM" id="SSF54001">
    <property type="entry name" value="Cysteine proteinases"/>
    <property type="match status" value="1"/>
</dbReference>
<feature type="region of interest" description="Disordered" evidence="2">
    <location>
        <begin position="40"/>
        <end position="61"/>
    </location>
</feature>
<dbReference type="GO" id="GO:0008234">
    <property type="term" value="F:cysteine-type peptidase activity"/>
    <property type="evidence" value="ECO:0007669"/>
    <property type="project" value="InterPro"/>
</dbReference>
<dbReference type="InterPro" id="IPR040528">
    <property type="entry name" value="Lectin-like"/>
</dbReference>
<proteinExistence type="inferred from homology"/>
<dbReference type="Pfam" id="PF18560">
    <property type="entry name" value="Lectin_like"/>
    <property type="match status" value="1"/>
</dbReference>
<dbReference type="InterPro" id="IPR038765">
    <property type="entry name" value="Papain-like_cys_pep_sf"/>
</dbReference>
<evidence type="ECO:0000256" key="3">
    <source>
        <dbReference type="SAM" id="SignalP"/>
    </source>
</evidence>
<feature type="signal peptide" evidence="3">
    <location>
        <begin position="1"/>
        <end position="25"/>
    </location>
</feature>
<evidence type="ECO:0000256" key="2">
    <source>
        <dbReference type="SAM" id="MobiDB-lite"/>
    </source>
</evidence>
<comment type="caution">
    <text evidence="5">The sequence shown here is derived from an EMBL/GenBank/DDBJ whole genome shotgun (WGS) entry which is preliminary data.</text>
</comment>
<comment type="similarity">
    <text evidence="1">Belongs to the peptidase C1 family.</text>
</comment>
<protein>
    <submittedName>
        <fullName evidence="5">Lectin like domain-containing protein</fullName>
    </submittedName>
</protein>
<evidence type="ECO:0000313" key="6">
    <source>
        <dbReference type="Proteomes" id="UP001300383"/>
    </source>
</evidence>
<dbReference type="Gene3D" id="3.90.70.10">
    <property type="entry name" value="Cysteine proteinases"/>
    <property type="match status" value="1"/>
</dbReference>
<evidence type="ECO:0000256" key="1">
    <source>
        <dbReference type="ARBA" id="ARBA00008455"/>
    </source>
</evidence>
<dbReference type="PANTHER" id="PTHR12411">
    <property type="entry name" value="CYSTEINE PROTEASE FAMILY C1-RELATED"/>
    <property type="match status" value="1"/>
</dbReference>
<dbReference type="InterPro" id="IPR000169">
    <property type="entry name" value="Pept_cys_AS"/>
</dbReference>
<dbReference type="GO" id="GO:0006508">
    <property type="term" value="P:proteolysis"/>
    <property type="evidence" value="ECO:0007669"/>
    <property type="project" value="InterPro"/>
</dbReference>
<dbReference type="InterPro" id="IPR013128">
    <property type="entry name" value="Peptidase_C1A"/>
</dbReference>
<organism evidence="5 6">
    <name type="scientific">Fusibacillus kribbianus</name>
    <dbReference type="NCBI Taxonomy" id="3044208"/>
    <lineage>
        <taxon>Bacteria</taxon>
        <taxon>Bacillati</taxon>
        <taxon>Bacillota</taxon>
        <taxon>Clostridia</taxon>
        <taxon>Lachnospirales</taxon>
        <taxon>Lachnospiraceae</taxon>
        <taxon>Fusibacillus</taxon>
    </lineage>
</organism>
<dbReference type="EMBL" id="JASGBQ010000026">
    <property type="protein sequence ID" value="MDI9243176.1"/>
    <property type="molecule type" value="Genomic_DNA"/>
</dbReference>
<dbReference type="InterPro" id="IPR000668">
    <property type="entry name" value="Peptidase_C1A_C"/>
</dbReference>
<keyword evidence="3" id="KW-0732">Signal</keyword>
<keyword evidence="6" id="KW-1185">Reference proteome</keyword>
<accession>A0AAP4EZK7</accession>
<dbReference type="PROSITE" id="PS51257">
    <property type="entry name" value="PROKAR_LIPOPROTEIN"/>
    <property type="match status" value="1"/>
</dbReference>
<sequence length="471" mass="51321">MRRRYRWICGLIAACVLSASLTGCGLSDFLEGAVGKTAAEAETGRAGAGTGQITDESAGKTASAGAAAGEIGAAEPYTILPARFDYREQGRCPEAGSQGSLGTCWAFATMLALESSLLPEEEWDLSEDHISLHNSFGMRQDMGGDYTMAMAYLLAWQGPVRESDDPYGDGQSPDGLMPVKHVQEIQILGEKDYQDIKTAVYFHGGVQTSLYAAMNDKRNLSVFYREDTYAYYYNGSAAPNHDVVIVGWDDDYPRENFTSDPGRDGAFLCMNSWGKEFGDNGLFYVSYADTNLGLRSLVYTEVEEPDNFDVLYQSDLCGWLGQLGYGDGEAYFANVYEAKAGEQVEAVGFYGTGPNTEYEVFLIEDAGKNGELKLGKRAAAGRFDRAGFYTVRLDEPVDLRPGERFAAAVHIRTPGAVHPVAIEFGSGEGEITAGVDLSDGEGYISSDGRLWSRTETEQASNVCLKVYTRRR</sequence>
<name>A0AAP4EZK7_9FIRM</name>
<reference evidence="5 6" key="1">
    <citation type="submission" date="2023-05" db="EMBL/GenBank/DDBJ databases">
        <title>[ruminococcus] sp. nov., isolated from a pig farm feces dump.</title>
        <authorList>
            <person name="Chang Y.-H."/>
        </authorList>
    </citation>
    <scope>NUCLEOTIDE SEQUENCE [LARGE SCALE GENOMIC DNA]</scope>
    <source>
        <strain evidence="5 6">YH-rum2234</strain>
    </source>
</reference>
<evidence type="ECO:0000259" key="4">
    <source>
        <dbReference type="SMART" id="SM00645"/>
    </source>
</evidence>
<evidence type="ECO:0000313" key="5">
    <source>
        <dbReference type="EMBL" id="MDI9243176.1"/>
    </source>
</evidence>